<keyword evidence="4" id="KW-0539">Nucleus</keyword>
<dbReference type="CDD" id="cd00167">
    <property type="entry name" value="SANT"/>
    <property type="match status" value="1"/>
</dbReference>
<feature type="domain" description="Myb-like" evidence="5">
    <location>
        <begin position="23"/>
        <end position="78"/>
    </location>
</feature>
<sequence length="136" mass="16060">MHKAHFPSRHPTQLWEKWHRNLNPSFSRDPWTAKEDCRLVDAVRAASVRHRHGPWGEIAILFPNRTKAQLCNRWNEVVTEGDLLEDLKNRMKMQEAMGGRRMCYRRNGKIAGEIGKFDPDDFVMRAKRPHLESEEE</sequence>
<evidence type="ECO:0000256" key="2">
    <source>
        <dbReference type="ARBA" id="ARBA00023125"/>
    </source>
</evidence>
<organism evidence="7">
    <name type="scientific">Corethron hystrix</name>
    <dbReference type="NCBI Taxonomy" id="216773"/>
    <lineage>
        <taxon>Eukaryota</taxon>
        <taxon>Sar</taxon>
        <taxon>Stramenopiles</taxon>
        <taxon>Ochrophyta</taxon>
        <taxon>Bacillariophyta</taxon>
        <taxon>Coscinodiscophyceae</taxon>
        <taxon>Corethrophycidae</taxon>
        <taxon>Corethrales</taxon>
        <taxon>Corethraceae</taxon>
        <taxon>Corethron</taxon>
    </lineage>
</organism>
<evidence type="ECO:0000256" key="4">
    <source>
        <dbReference type="ARBA" id="ARBA00023242"/>
    </source>
</evidence>
<accession>A0A7S1BEJ5</accession>
<proteinExistence type="predicted"/>
<dbReference type="GO" id="GO:0000978">
    <property type="term" value="F:RNA polymerase II cis-regulatory region sequence-specific DNA binding"/>
    <property type="evidence" value="ECO:0007669"/>
    <property type="project" value="TreeGrafter"/>
</dbReference>
<keyword evidence="2" id="KW-0238">DNA-binding</keyword>
<dbReference type="InterPro" id="IPR051575">
    <property type="entry name" value="Myb-like_DNA-bd"/>
</dbReference>
<dbReference type="Pfam" id="PF00249">
    <property type="entry name" value="Myb_DNA-binding"/>
    <property type="match status" value="1"/>
</dbReference>
<dbReference type="Gene3D" id="1.10.10.60">
    <property type="entry name" value="Homeodomain-like"/>
    <property type="match status" value="1"/>
</dbReference>
<dbReference type="SMART" id="SM00717">
    <property type="entry name" value="SANT"/>
    <property type="match status" value="1"/>
</dbReference>
<evidence type="ECO:0000259" key="6">
    <source>
        <dbReference type="PROSITE" id="PS51294"/>
    </source>
</evidence>
<dbReference type="InterPro" id="IPR009057">
    <property type="entry name" value="Homeodomain-like_sf"/>
</dbReference>
<feature type="domain" description="HTH myb-type" evidence="6">
    <location>
        <begin position="23"/>
        <end position="82"/>
    </location>
</feature>
<dbReference type="AlphaFoldDB" id="A0A7S1BEJ5"/>
<evidence type="ECO:0000313" key="7">
    <source>
        <dbReference type="EMBL" id="CAD8883397.1"/>
    </source>
</evidence>
<keyword evidence="3" id="KW-0804">Transcription</keyword>
<dbReference type="GO" id="GO:0042796">
    <property type="term" value="P:snRNA transcription by RNA polymerase III"/>
    <property type="evidence" value="ECO:0007669"/>
    <property type="project" value="TreeGrafter"/>
</dbReference>
<protein>
    <recommendedName>
        <fullName evidence="8">Myb-like domain-containing protein</fullName>
    </recommendedName>
</protein>
<dbReference type="SUPFAM" id="SSF46689">
    <property type="entry name" value="Homeodomain-like"/>
    <property type="match status" value="1"/>
</dbReference>
<gene>
    <name evidence="7" type="ORF">CHYS00102_LOCUS10592</name>
</gene>
<dbReference type="GO" id="GO:0001006">
    <property type="term" value="F:RNA polymerase III type 3 promoter sequence-specific DNA binding"/>
    <property type="evidence" value="ECO:0007669"/>
    <property type="project" value="TreeGrafter"/>
</dbReference>
<evidence type="ECO:0008006" key="8">
    <source>
        <dbReference type="Google" id="ProtNLM"/>
    </source>
</evidence>
<name>A0A7S1BEJ5_9STRA</name>
<evidence type="ECO:0000259" key="5">
    <source>
        <dbReference type="PROSITE" id="PS50090"/>
    </source>
</evidence>
<evidence type="ECO:0000256" key="1">
    <source>
        <dbReference type="ARBA" id="ARBA00023015"/>
    </source>
</evidence>
<evidence type="ECO:0000256" key="3">
    <source>
        <dbReference type="ARBA" id="ARBA00023163"/>
    </source>
</evidence>
<dbReference type="InterPro" id="IPR017930">
    <property type="entry name" value="Myb_dom"/>
</dbReference>
<keyword evidence="1" id="KW-0805">Transcription regulation</keyword>
<dbReference type="GO" id="GO:0019185">
    <property type="term" value="C:snRNA-activating protein complex"/>
    <property type="evidence" value="ECO:0007669"/>
    <property type="project" value="TreeGrafter"/>
</dbReference>
<dbReference type="PROSITE" id="PS50090">
    <property type="entry name" value="MYB_LIKE"/>
    <property type="match status" value="1"/>
</dbReference>
<dbReference type="InterPro" id="IPR001005">
    <property type="entry name" value="SANT/Myb"/>
</dbReference>
<dbReference type="EMBL" id="HBFR01014489">
    <property type="protein sequence ID" value="CAD8883397.1"/>
    <property type="molecule type" value="Transcribed_RNA"/>
</dbReference>
<dbReference type="PROSITE" id="PS51294">
    <property type="entry name" value="HTH_MYB"/>
    <property type="match status" value="1"/>
</dbReference>
<dbReference type="PANTHER" id="PTHR46621">
    <property type="entry name" value="SNRNA-ACTIVATING PROTEIN COMPLEX SUBUNIT 4"/>
    <property type="match status" value="1"/>
</dbReference>
<reference evidence="7" key="1">
    <citation type="submission" date="2021-01" db="EMBL/GenBank/DDBJ databases">
        <authorList>
            <person name="Corre E."/>
            <person name="Pelletier E."/>
            <person name="Niang G."/>
            <person name="Scheremetjew M."/>
            <person name="Finn R."/>
            <person name="Kale V."/>
            <person name="Holt S."/>
            <person name="Cochrane G."/>
            <person name="Meng A."/>
            <person name="Brown T."/>
            <person name="Cohen L."/>
        </authorList>
    </citation>
    <scope>NUCLEOTIDE SEQUENCE</scope>
    <source>
        <strain evidence="7">308</strain>
    </source>
</reference>
<dbReference type="GO" id="GO:0042795">
    <property type="term" value="P:snRNA transcription by RNA polymerase II"/>
    <property type="evidence" value="ECO:0007669"/>
    <property type="project" value="TreeGrafter"/>
</dbReference>
<dbReference type="PANTHER" id="PTHR46621:SF1">
    <property type="entry name" value="SNRNA-ACTIVATING PROTEIN COMPLEX SUBUNIT 4"/>
    <property type="match status" value="1"/>
</dbReference>